<organism evidence="2 3">
    <name type="scientific">Pyrobaculum aerophilum (strain ATCC 51768 / DSM 7523 / JCM 9630 / CIP 104966 / NBRC 100827 / IM2)</name>
    <dbReference type="NCBI Taxonomy" id="178306"/>
    <lineage>
        <taxon>Archaea</taxon>
        <taxon>Thermoproteota</taxon>
        <taxon>Thermoprotei</taxon>
        <taxon>Thermoproteales</taxon>
        <taxon>Thermoproteaceae</taxon>
        <taxon>Pyrobaculum</taxon>
    </lineage>
</organism>
<gene>
    <name evidence="2" type="ordered locus">PAE1319</name>
</gene>
<proteinExistence type="predicted"/>
<name>Q8ZXE8_PYRAE</name>
<protein>
    <recommendedName>
        <fullName evidence="1">HEPN domain-containing protein</fullName>
    </recommendedName>
</protein>
<evidence type="ECO:0000313" key="2">
    <source>
        <dbReference type="EMBL" id="AAL63400.1"/>
    </source>
</evidence>
<dbReference type="Pfam" id="PF05168">
    <property type="entry name" value="HEPN"/>
    <property type="match status" value="1"/>
</dbReference>
<dbReference type="eggNOG" id="arCOG01191">
    <property type="taxonomic scope" value="Archaea"/>
</dbReference>
<dbReference type="STRING" id="178306.PAE1319"/>
<dbReference type="RefSeq" id="WP_011007873.1">
    <property type="nucleotide sequence ID" value="NC_003364.1"/>
</dbReference>
<reference evidence="2 3" key="1">
    <citation type="journal article" date="2002" name="Proc. Natl. Acad. Sci. U.S.A.">
        <title>Genome sequence of the hyperthermophilic crenarchaeon Pyrobaculum aerophilum.</title>
        <authorList>
            <person name="Fitz-Gibbon S.T."/>
            <person name="Ladner H."/>
            <person name="Kim U.J."/>
            <person name="Stetter K.O."/>
            <person name="Simon M.I."/>
            <person name="Miller J.H."/>
        </authorList>
    </citation>
    <scope>NUCLEOTIDE SEQUENCE [LARGE SCALE GENOMIC DNA]</scope>
    <source>
        <strain evidence="3">ATCC 51768 / DSM 7523 / JCM 9630 / CIP 104966 / NBRC 100827 / IM2</strain>
    </source>
</reference>
<evidence type="ECO:0000313" key="3">
    <source>
        <dbReference type="Proteomes" id="UP000002439"/>
    </source>
</evidence>
<dbReference type="EMBL" id="AE009441">
    <property type="protein sequence ID" value="AAL63400.1"/>
    <property type="molecule type" value="Genomic_DNA"/>
</dbReference>
<dbReference type="SUPFAM" id="SSF81593">
    <property type="entry name" value="Nucleotidyltransferase substrate binding subunit/domain"/>
    <property type="match status" value="1"/>
</dbReference>
<dbReference type="InParanoid" id="Q8ZXE8"/>
<dbReference type="Gene3D" id="1.20.120.330">
    <property type="entry name" value="Nucleotidyltransferases domain 2"/>
    <property type="match status" value="1"/>
</dbReference>
<keyword evidence="3" id="KW-1185">Reference proteome</keyword>
<evidence type="ECO:0000259" key="1">
    <source>
        <dbReference type="Pfam" id="PF05168"/>
    </source>
</evidence>
<dbReference type="KEGG" id="pai:PAE1319"/>
<dbReference type="EnsemblBacteria" id="AAL63400">
    <property type="protein sequence ID" value="AAL63400"/>
    <property type="gene ID" value="PAE1319"/>
</dbReference>
<dbReference type="HOGENOM" id="CLU_2152702_0_0_2"/>
<dbReference type="PATRIC" id="fig|178306.9.peg.974"/>
<feature type="domain" description="HEPN" evidence="1">
    <location>
        <begin position="2"/>
        <end position="66"/>
    </location>
</feature>
<sequence>MHFLRERALQFYEQATFTLERGYCEMLFNIEQALQLYMKYLLYRKIGDYPKSHFLRDIADRLVEIYETIAALKITSKGGDRSWRCWNRPTSPLGICPLKPGGRTAKRRIRC</sequence>
<dbReference type="Proteomes" id="UP000002439">
    <property type="component" value="Chromosome"/>
</dbReference>
<dbReference type="GeneID" id="1465639"/>
<dbReference type="InterPro" id="IPR007842">
    <property type="entry name" value="HEPN_dom"/>
</dbReference>
<dbReference type="AlphaFoldDB" id="Q8ZXE8"/>
<accession>Q8ZXE8</accession>